<dbReference type="GO" id="GO:0005615">
    <property type="term" value="C:extracellular space"/>
    <property type="evidence" value="ECO:0007669"/>
    <property type="project" value="TreeGrafter"/>
</dbReference>
<dbReference type="InterPro" id="IPR020901">
    <property type="entry name" value="Prtase_inh_Kunz-CS"/>
</dbReference>
<dbReference type="InterPro" id="IPR002223">
    <property type="entry name" value="Kunitz_BPTI"/>
</dbReference>
<gene>
    <name evidence="5" type="ORF">ANCDUO_21257</name>
</gene>
<dbReference type="PROSITE" id="PS00280">
    <property type="entry name" value="BPTI_KUNITZ_1"/>
    <property type="match status" value="1"/>
</dbReference>
<dbReference type="Gene3D" id="4.10.410.10">
    <property type="entry name" value="Pancreatic trypsin inhibitor Kunitz domain"/>
    <property type="match status" value="1"/>
</dbReference>
<evidence type="ECO:0000313" key="6">
    <source>
        <dbReference type="Proteomes" id="UP000054047"/>
    </source>
</evidence>
<dbReference type="OrthoDB" id="4473401at2759"/>
<evidence type="ECO:0000313" key="5">
    <source>
        <dbReference type="EMBL" id="KIH48670.1"/>
    </source>
</evidence>
<evidence type="ECO:0000259" key="4">
    <source>
        <dbReference type="PROSITE" id="PS50279"/>
    </source>
</evidence>
<keyword evidence="1" id="KW-0646">Protease inhibitor</keyword>
<dbReference type="Pfam" id="PF00014">
    <property type="entry name" value="Kunitz_BPTI"/>
    <property type="match status" value="1"/>
</dbReference>
<dbReference type="Proteomes" id="UP000054047">
    <property type="component" value="Unassembled WGS sequence"/>
</dbReference>
<dbReference type="InterPro" id="IPR050098">
    <property type="entry name" value="TFPI/VKTCI-like"/>
</dbReference>
<dbReference type="PANTHER" id="PTHR10083">
    <property type="entry name" value="KUNITZ-TYPE PROTEASE INHIBITOR-RELATED"/>
    <property type="match status" value="1"/>
</dbReference>
<dbReference type="AlphaFoldDB" id="A0A0C2FJ79"/>
<dbReference type="SUPFAM" id="SSF57362">
    <property type="entry name" value="BPTI-like"/>
    <property type="match status" value="1"/>
</dbReference>
<name>A0A0C2FJ79_9BILA</name>
<dbReference type="GO" id="GO:0004867">
    <property type="term" value="F:serine-type endopeptidase inhibitor activity"/>
    <property type="evidence" value="ECO:0007669"/>
    <property type="project" value="UniProtKB-KW"/>
</dbReference>
<sequence>THPPLILTGIKEGSDASTRVPAREFREPQHPQSPPTVYIYGNQGGLRRVYESPDQRVSGATASNDPPTIYIYGNQGGLRRVYRGQKDPYQTTYVGTSENRIPTYPQPGVITSPMNPNGGRATIPANPQGLINTILRPKNPNGVTATMLANPQGFANVIPTNPNGVTATMPANPLGFANVIPTNPNGGTATMNANPQGFVNFIPTNSNGGTATTPANPQPDIPISDKLISSNLQPGMNPSPRNPSGGIPQRCVAPTYKPGRQCMGNILRYTYNAVTQNCEKFVYGGCNPSLNNFEALEECKTICMVR</sequence>
<reference evidence="5 6" key="1">
    <citation type="submission" date="2013-12" db="EMBL/GenBank/DDBJ databases">
        <title>Draft genome of the parsitic nematode Ancylostoma duodenale.</title>
        <authorList>
            <person name="Mitreva M."/>
        </authorList>
    </citation>
    <scope>NUCLEOTIDE SEQUENCE [LARGE SCALE GENOMIC DNA]</scope>
    <source>
        <strain evidence="5 6">Zhejiang</strain>
    </source>
</reference>
<proteinExistence type="predicted"/>
<evidence type="ECO:0000256" key="3">
    <source>
        <dbReference type="ARBA" id="ARBA00023157"/>
    </source>
</evidence>
<feature type="domain" description="BPTI/Kunitz inhibitor" evidence="4">
    <location>
        <begin position="251"/>
        <end position="303"/>
    </location>
</feature>
<organism evidence="5 6">
    <name type="scientific">Ancylostoma duodenale</name>
    <dbReference type="NCBI Taxonomy" id="51022"/>
    <lineage>
        <taxon>Eukaryota</taxon>
        <taxon>Metazoa</taxon>
        <taxon>Ecdysozoa</taxon>
        <taxon>Nematoda</taxon>
        <taxon>Chromadorea</taxon>
        <taxon>Rhabditida</taxon>
        <taxon>Rhabditina</taxon>
        <taxon>Rhabditomorpha</taxon>
        <taxon>Strongyloidea</taxon>
        <taxon>Ancylostomatidae</taxon>
        <taxon>Ancylostomatinae</taxon>
        <taxon>Ancylostoma</taxon>
    </lineage>
</organism>
<keyword evidence="3" id="KW-1015">Disulfide bond</keyword>
<accession>A0A0C2FJ79</accession>
<dbReference type="PANTHER" id="PTHR10083:SF374">
    <property type="entry name" value="BPTI_KUNITZ INHIBITOR DOMAIN-CONTAINING PROTEIN"/>
    <property type="match status" value="1"/>
</dbReference>
<evidence type="ECO:0000256" key="2">
    <source>
        <dbReference type="ARBA" id="ARBA00022900"/>
    </source>
</evidence>
<keyword evidence="2" id="KW-0722">Serine protease inhibitor</keyword>
<evidence type="ECO:0000256" key="1">
    <source>
        <dbReference type="ARBA" id="ARBA00022690"/>
    </source>
</evidence>
<dbReference type="InterPro" id="IPR036880">
    <property type="entry name" value="Kunitz_BPTI_sf"/>
</dbReference>
<dbReference type="PROSITE" id="PS50279">
    <property type="entry name" value="BPTI_KUNITZ_2"/>
    <property type="match status" value="1"/>
</dbReference>
<protein>
    <submittedName>
        <fullName evidence="5">Kunitz/Bovine pancreatic trypsin inhibitor domain protein</fullName>
    </submittedName>
</protein>
<keyword evidence="6" id="KW-1185">Reference proteome</keyword>
<dbReference type="SMART" id="SM00131">
    <property type="entry name" value="KU"/>
    <property type="match status" value="1"/>
</dbReference>
<dbReference type="EMBL" id="KN757842">
    <property type="protein sequence ID" value="KIH48670.1"/>
    <property type="molecule type" value="Genomic_DNA"/>
</dbReference>
<feature type="non-terminal residue" evidence="5">
    <location>
        <position position="1"/>
    </location>
</feature>